<keyword evidence="5" id="KW-1185">Reference proteome</keyword>
<dbReference type="InterPro" id="IPR050261">
    <property type="entry name" value="FrsA_esterase"/>
</dbReference>
<evidence type="ECO:0000313" key="5">
    <source>
        <dbReference type="Proteomes" id="UP000057737"/>
    </source>
</evidence>
<evidence type="ECO:0000313" key="4">
    <source>
        <dbReference type="EMBL" id="KWV60438.1"/>
    </source>
</evidence>
<dbReference type="AlphaFoldDB" id="A0A109K491"/>
<dbReference type="GO" id="GO:0052689">
    <property type="term" value="F:carboxylic ester hydrolase activity"/>
    <property type="evidence" value="ECO:0007669"/>
    <property type="project" value="UniProtKB-ARBA"/>
</dbReference>
<proteinExistence type="predicted"/>
<feature type="chain" id="PRO_5007137470" evidence="2">
    <location>
        <begin position="28"/>
        <end position="297"/>
    </location>
</feature>
<dbReference type="Pfam" id="PF01738">
    <property type="entry name" value="DLH"/>
    <property type="match status" value="1"/>
</dbReference>
<feature type="domain" description="Dienelactone hydrolase" evidence="3">
    <location>
        <begin position="85"/>
        <end position="264"/>
    </location>
</feature>
<dbReference type="OrthoDB" id="7839439at2"/>
<dbReference type="InterPro" id="IPR002925">
    <property type="entry name" value="Dienelactn_hydro"/>
</dbReference>
<organism evidence="4 5">
    <name type="scientific">Bradyrhizobium macuxiense</name>
    <dbReference type="NCBI Taxonomy" id="1755647"/>
    <lineage>
        <taxon>Bacteria</taxon>
        <taxon>Pseudomonadati</taxon>
        <taxon>Pseudomonadota</taxon>
        <taxon>Alphaproteobacteria</taxon>
        <taxon>Hyphomicrobiales</taxon>
        <taxon>Nitrobacteraceae</taxon>
        <taxon>Bradyrhizobium</taxon>
    </lineage>
</organism>
<dbReference type="PANTHER" id="PTHR22946">
    <property type="entry name" value="DIENELACTONE HYDROLASE DOMAIN-CONTAINING PROTEIN-RELATED"/>
    <property type="match status" value="1"/>
</dbReference>
<dbReference type="RefSeq" id="WP_066500418.1">
    <property type="nucleotide sequence ID" value="NZ_LNCU01000019.1"/>
</dbReference>
<protein>
    <submittedName>
        <fullName evidence="4">Dienelactone hydrolase</fullName>
    </submittedName>
</protein>
<accession>A0A109K491</accession>
<comment type="caution">
    <text evidence="4">The sequence shown here is derived from an EMBL/GenBank/DDBJ whole genome shotgun (WGS) entry which is preliminary data.</text>
</comment>
<dbReference type="EMBL" id="LNCU01000019">
    <property type="protein sequence ID" value="KWV60438.1"/>
    <property type="molecule type" value="Genomic_DNA"/>
</dbReference>
<sequence>MRRHAFPSWPIAAALLVLISLPVSARAGDQAAPQAIQEEIWALPLPLPMFAYLVRPVGDGPFPLVIMNHGVSLNPRERSFFPLVEFRDAAMWFAQRGYLVVAPVGTGYGAAAIDIPERGLYGPFFSKVGKCTNPNFLDPGLAVAQVDLWIIDYMAAEKRIVPKDVIVVGQSAGGWASIALSSLNPAQVKAIITFAAGRGGRVDGKPNNNCAPDKLVEATREFGRTSRIPMLWIYVENDTFFGPALSKRMYEAFTAAGGRAEYHLLPPFGNDGHFLIGSADAIPIWSPLVEQFLSRLR</sequence>
<dbReference type="Proteomes" id="UP000057737">
    <property type="component" value="Unassembled WGS sequence"/>
</dbReference>
<evidence type="ECO:0000256" key="2">
    <source>
        <dbReference type="SAM" id="SignalP"/>
    </source>
</evidence>
<name>A0A109K491_9BRAD</name>
<reference evidence="4 5" key="1">
    <citation type="submission" date="2015-11" db="EMBL/GenBank/DDBJ databases">
        <title>Draft Genome Sequence of the Strain BR 10303 (Bradyrhizobium sp.) isolated from nodules of Centrolobium paraense.</title>
        <authorList>
            <person name="Zelli J.E."/>
            <person name="Simoes-Araujo J.L."/>
            <person name="Barauna A.C."/>
            <person name="Silva K."/>
        </authorList>
    </citation>
    <scope>NUCLEOTIDE SEQUENCE [LARGE SCALE GENOMIC DNA]</scope>
    <source>
        <strain evidence="4 5">BR 10303</strain>
    </source>
</reference>
<keyword evidence="1 4" id="KW-0378">Hydrolase</keyword>
<gene>
    <name evidence="4" type="ORF">AS156_29070</name>
</gene>
<keyword evidence="2" id="KW-0732">Signal</keyword>
<dbReference type="InterPro" id="IPR029058">
    <property type="entry name" value="AB_hydrolase_fold"/>
</dbReference>
<dbReference type="Gene3D" id="3.40.50.1820">
    <property type="entry name" value="alpha/beta hydrolase"/>
    <property type="match status" value="1"/>
</dbReference>
<feature type="signal peptide" evidence="2">
    <location>
        <begin position="1"/>
        <end position="27"/>
    </location>
</feature>
<evidence type="ECO:0000259" key="3">
    <source>
        <dbReference type="Pfam" id="PF01738"/>
    </source>
</evidence>
<dbReference type="PANTHER" id="PTHR22946:SF9">
    <property type="entry name" value="POLYKETIDE TRANSFERASE AF380"/>
    <property type="match status" value="1"/>
</dbReference>
<dbReference type="SUPFAM" id="SSF53474">
    <property type="entry name" value="alpha/beta-Hydrolases"/>
    <property type="match status" value="1"/>
</dbReference>
<evidence type="ECO:0000256" key="1">
    <source>
        <dbReference type="ARBA" id="ARBA00022801"/>
    </source>
</evidence>